<accession>Q1JW41</accession>
<feature type="domain" description="Tyr recombinase" evidence="5">
    <location>
        <begin position="1319"/>
        <end position="1530"/>
    </location>
</feature>
<evidence type="ECO:0000256" key="1">
    <source>
        <dbReference type="ARBA" id="ARBA00008857"/>
    </source>
</evidence>
<dbReference type="Gene3D" id="1.10.443.10">
    <property type="entry name" value="Intergrase catalytic core"/>
    <property type="match status" value="1"/>
</dbReference>
<evidence type="ECO:0000313" key="7">
    <source>
        <dbReference type="Proteomes" id="UP000005695"/>
    </source>
</evidence>
<keyword evidence="3" id="KW-0233">DNA recombination</keyword>
<reference evidence="6" key="2">
    <citation type="submission" date="2006-05" db="EMBL/GenBank/DDBJ databases">
        <title>Sequencing of the draft genome and assembly of Desulfuromonas acetoxidans DSM 684.</title>
        <authorList>
            <consortium name="US DOE Joint Genome Institute (JGI-PGF)"/>
            <person name="Copeland A."/>
            <person name="Lucas S."/>
            <person name="Lapidus A."/>
            <person name="Barry K."/>
            <person name="Detter J.C."/>
            <person name="Glavina del Rio T."/>
            <person name="Hammon N."/>
            <person name="Israni S."/>
            <person name="Dalin E."/>
            <person name="Tice H."/>
            <person name="Bruce D."/>
            <person name="Pitluck S."/>
            <person name="Richardson P."/>
        </authorList>
    </citation>
    <scope>NUCLEOTIDE SEQUENCE [LARGE SCALE GENOMIC DNA]</scope>
    <source>
        <strain evidence="6">DSM 684</strain>
    </source>
</reference>
<evidence type="ECO:0000256" key="4">
    <source>
        <dbReference type="SAM" id="MobiDB-lite"/>
    </source>
</evidence>
<evidence type="ECO:0000256" key="2">
    <source>
        <dbReference type="ARBA" id="ARBA00023125"/>
    </source>
</evidence>
<dbReference type="PANTHER" id="PTHR30349:SF41">
    <property type="entry name" value="INTEGRASE_RECOMBINASE PROTEIN MJ0367-RELATED"/>
    <property type="match status" value="1"/>
</dbReference>
<feature type="region of interest" description="Disordered" evidence="4">
    <location>
        <begin position="1730"/>
        <end position="1755"/>
    </location>
</feature>
<keyword evidence="2" id="KW-0238">DNA-binding</keyword>
<evidence type="ECO:0000313" key="6">
    <source>
        <dbReference type="EMBL" id="EAT14447.1"/>
    </source>
</evidence>
<dbReference type="SUPFAM" id="SSF56349">
    <property type="entry name" value="DNA breaking-rejoining enzymes"/>
    <property type="match status" value="2"/>
</dbReference>
<comment type="similarity">
    <text evidence="1">Belongs to the 'phage' integrase family.</text>
</comment>
<dbReference type="GO" id="GO:0015074">
    <property type="term" value="P:DNA integration"/>
    <property type="evidence" value="ECO:0007669"/>
    <property type="project" value="InterPro"/>
</dbReference>
<dbReference type="EMBL" id="AAEW02000026">
    <property type="protein sequence ID" value="EAT14447.1"/>
    <property type="molecule type" value="Genomic_DNA"/>
</dbReference>
<protein>
    <submittedName>
        <fullName evidence="6">Phage integrase</fullName>
    </submittedName>
</protein>
<gene>
    <name evidence="6" type="ORF">Dace_0455</name>
</gene>
<dbReference type="PANTHER" id="PTHR30349">
    <property type="entry name" value="PHAGE INTEGRASE-RELATED"/>
    <property type="match status" value="1"/>
</dbReference>
<dbReference type="InterPro" id="IPR050090">
    <property type="entry name" value="Tyrosine_recombinase_XerCD"/>
</dbReference>
<organism evidence="6 7">
    <name type="scientific">Desulfuromonas acetoxidans (strain DSM 684 / 11070)</name>
    <dbReference type="NCBI Taxonomy" id="281689"/>
    <lineage>
        <taxon>Bacteria</taxon>
        <taxon>Pseudomonadati</taxon>
        <taxon>Thermodesulfobacteriota</taxon>
        <taxon>Desulfuromonadia</taxon>
        <taxon>Desulfuromonadales</taxon>
        <taxon>Desulfuromonadaceae</taxon>
        <taxon>Desulfuromonas</taxon>
    </lineage>
</organism>
<dbReference type="Pfam" id="PF00589">
    <property type="entry name" value="Phage_integrase"/>
    <property type="match status" value="1"/>
</dbReference>
<dbReference type="InterPro" id="IPR002104">
    <property type="entry name" value="Integrase_catalytic"/>
</dbReference>
<name>Q1JW41_DESA6</name>
<reference evidence="6" key="1">
    <citation type="submission" date="2006-05" db="EMBL/GenBank/DDBJ databases">
        <title>Annotation of the draft genome assembly of Desulfuromonas acetoxidans DSM 684.</title>
        <authorList>
            <consortium name="US DOE Joint Genome Institute (JGI-ORNL)"/>
            <person name="Larimer F."/>
            <person name="Land M."/>
            <person name="Hauser L."/>
        </authorList>
    </citation>
    <scope>NUCLEOTIDE SEQUENCE [LARGE SCALE GENOMIC DNA]</scope>
    <source>
        <strain evidence="6">DSM 684</strain>
    </source>
</reference>
<sequence length="1793" mass="205562">MSEPLCKYQGIFKFATFTKRLFENPETTCSKQELADLLEAVGVQNSIQNLLHVFDNFSRLACFVPGICSDVKWIVIADRFEELQATADSILAIRSELSHRVQGLDLSLNKEINSAFYGLTEKNPLYVTLGYLPDSRQYLNHYDQFLAQLMVSICAISLNEQALDDVSVSFVSLLQNVRALAKSSQIGQFPQHILSPEDYVSHLRALPPHPRIQIFSEFLAQGVSCLPTDSLDNIFSRLDDDVDLAGHHLLRRKMRSNVADQIDCREEREQPHNDQAPATNGQLYVFYGRSGSGYSREHSAYIGQRIAASRAMSNQLFEIAWDQLNQKDIQVLLHYLFKPVSSTQPEEEATKAELALMLFAGLSAKRLSDLQVSYYGDYSVGTDCYFVPTKRLRLVSPGPALLTEPGVETDEQRCLTQTYIDLELPEQVNTLIARNLSNDLFVNTELLFKESDQINARITSTFSELRKKHHTRLTLTRVQNYLAGVLGRLPGGDIAAASLALGKEFYLSRTRIHYTAFDSSQLQHLYDKSCQCLLESGGYPYAKEEGYPAEERYLGTPLRPNLEAVRNLVEQVKSELANDTKRFGDVNSFARYHNTYTLFTWLYFAYNTGYRAVNSPGIRSDLIDAVRGLSVIRDKDSADHYHTRLVWLSEGCRAQLIHYRQHALQVLALSGNYKDLKYGDDLFFVDEKTCSMITATRSRIEDELHRFGFHLPANTQRHLLKSELQEDGCAPDTIELMLGHWSLGQEGWSATSALHPQYFADELCHYLQPLLRRIGFHPIAGIKNIPKKFCLTNRVDFSVARTTHLHRRLSAKDIQSLIVDPPAPVWFSCLGNMFQNLPVEKAFRPQQQMVLLRLQKFLPELYHGHEAAYVDEASIDFFIQKIKFKVGHPRLIYKRISFLIQGLEEGKKQLGWNVPVPTWPTIVPKPQNRIRQPIMARLPRFREVEEAFLRDLEYDCPHDPVIQLGQVLLSAVLYGGLHHPRWVAPFVQALHEQWFYRCNDMLWLDLWVGARPAKQREQWLLQRDASSYRRWIADPLSHLLIRRLEDVRNSHEESFDALFVYQSYQNHLFEVTGYKLPGLRELLTWANCWATLNQPAFLAAYLANEIESASLPDPVWMRLLTGHHYPSVTSSKNSSEFESYQGEANDYFGQIALIKALRKGIHERSTQSNTAIITWLNDFIQTHSKELYPASKLMCLWAMQMFSERKYEREGRQKNPEQPSTVLRYLGCIGQHILQQSGALDFTSLDGEELQDLVEQWIEQSRYFCVDAEKMTPWGLRRMNYFVDRLNQFLAFAHLFHDAPFVAIHLDGIRGQVRQSPGVRANVMTVSEFVRLRDVLGFKSSKLGRIDRIALIWVILAFRTGLRISEIYGLSLGDLQGDEKYELLVQPNSYRQLKTESSCRRIPLYALLPEEELSFLRQWQSFRLKELGATFKSPLFTAGPLALYPYRREPVLAMITPVIKQVTGDQGMVFHTLRHSFANWMLVKLVVSDTCESKTLPHFLAANEFTSPQRETLKRDLLHNEPSGRKSLYLMAHLLGHADTETELVSYIHCCDWLCWHHFRRASCMPPISAKAVAKIVGCSVPNAYKILQKEGHALAEYVAKNPSNHRSHPLEKNAIPVAKPNKVTKRIQPVDFYDFLAEARPKIGSDISLPKKHSQVLLLKYWYELLQERHTKVGVRKAARILTQSYRAHYDAFVFDQSEQAKEGITLLKSLEANLRIHHYPYRHSVNNTGRKKWSQKLGEKVSAGKTSSGRRSPNGELRVRVVCFSIKKEKVVCSAELTNLFRILLECVNSL</sequence>
<dbReference type="GO" id="GO:0006310">
    <property type="term" value="P:DNA recombination"/>
    <property type="evidence" value="ECO:0007669"/>
    <property type="project" value="UniProtKB-KW"/>
</dbReference>
<comment type="caution">
    <text evidence="6">The sequence shown here is derived from an EMBL/GenBank/DDBJ whole genome shotgun (WGS) entry which is preliminary data.</text>
</comment>
<evidence type="ECO:0000256" key="3">
    <source>
        <dbReference type="ARBA" id="ARBA00023172"/>
    </source>
</evidence>
<dbReference type="InterPro" id="IPR013762">
    <property type="entry name" value="Integrase-like_cat_sf"/>
</dbReference>
<keyword evidence="7" id="KW-1185">Reference proteome</keyword>
<dbReference type="RefSeq" id="WP_006002721.1">
    <property type="nucleotide sequence ID" value="NZ_AAEW02000026.1"/>
</dbReference>
<proteinExistence type="inferred from homology"/>
<dbReference type="Proteomes" id="UP000005695">
    <property type="component" value="Unassembled WGS sequence"/>
</dbReference>
<dbReference type="GO" id="GO:0003677">
    <property type="term" value="F:DNA binding"/>
    <property type="evidence" value="ECO:0007669"/>
    <property type="project" value="UniProtKB-KW"/>
</dbReference>
<dbReference type="PROSITE" id="PS51898">
    <property type="entry name" value="TYR_RECOMBINASE"/>
    <property type="match status" value="1"/>
</dbReference>
<evidence type="ECO:0000259" key="5">
    <source>
        <dbReference type="PROSITE" id="PS51898"/>
    </source>
</evidence>
<dbReference type="OrthoDB" id="5404741at2"/>
<dbReference type="InterPro" id="IPR011010">
    <property type="entry name" value="DNA_brk_join_enz"/>
</dbReference>